<accession>A0AAE0KPH6</accession>
<dbReference type="Gene3D" id="3.40.50.10810">
    <property type="entry name" value="Tandem AAA-ATPase domain"/>
    <property type="match status" value="2"/>
</dbReference>
<dbReference type="AlphaFoldDB" id="A0AAE0KPH6"/>
<evidence type="ECO:0000313" key="6">
    <source>
        <dbReference type="Proteomes" id="UP001190700"/>
    </source>
</evidence>
<evidence type="ECO:0000256" key="1">
    <source>
        <dbReference type="ARBA" id="ARBA00022723"/>
    </source>
</evidence>
<keyword evidence="1" id="KW-0479">Metal-binding</keyword>
<name>A0AAE0KPH6_9CHLO</name>
<dbReference type="InterPro" id="IPR001965">
    <property type="entry name" value="Znf_PHD"/>
</dbReference>
<dbReference type="InterPro" id="IPR011011">
    <property type="entry name" value="Znf_FYVE_PHD"/>
</dbReference>
<organism evidence="5 6">
    <name type="scientific">Cymbomonas tetramitiformis</name>
    <dbReference type="NCBI Taxonomy" id="36881"/>
    <lineage>
        <taxon>Eukaryota</taxon>
        <taxon>Viridiplantae</taxon>
        <taxon>Chlorophyta</taxon>
        <taxon>Pyramimonadophyceae</taxon>
        <taxon>Pyramimonadales</taxon>
        <taxon>Pyramimonadaceae</taxon>
        <taxon>Cymbomonas</taxon>
    </lineage>
</organism>
<evidence type="ECO:0000256" key="3">
    <source>
        <dbReference type="ARBA" id="ARBA00022833"/>
    </source>
</evidence>
<feature type="domain" description="Zinc finger PHD-type" evidence="4">
    <location>
        <begin position="138"/>
        <end position="207"/>
    </location>
</feature>
<dbReference type="Proteomes" id="UP001190700">
    <property type="component" value="Unassembled WGS sequence"/>
</dbReference>
<dbReference type="GO" id="GO:0005524">
    <property type="term" value="F:ATP binding"/>
    <property type="evidence" value="ECO:0007669"/>
    <property type="project" value="InterPro"/>
</dbReference>
<evidence type="ECO:0000313" key="5">
    <source>
        <dbReference type="EMBL" id="KAK3255694.1"/>
    </source>
</evidence>
<gene>
    <name evidence="5" type="ORF">CYMTET_35136</name>
</gene>
<comment type="caution">
    <text evidence="5">The sequence shown here is derived from an EMBL/GenBank/DDBJ whole genome shotgun (WGS) entry which is preliminary data.</text>
</comment>
<dbReference type="PANTHER" id="PTHR45865:SF1">
    <property type="entry name" value="E3 UBIQUITIN-PROTEIN LIGASE SHPRH"/>
    <property type="match status" value="1"/>
</dbReference>
<dbReference type="Pfam" id="PF00176">
    <property type="entry name" value="SNF2-rel_dom"/>
    <property type="match status" value="1"/>
</dbReference>
<keyword evidence="3" id="KW-0862">Zinc</keyword>
<evidence type="ECO:0000259" key="4">
    <source>
        <dbReference type="SMART" id="SM00249"/>
    </source>
</evidence>
<dbReference type="SUPFAM" id="SSF52540">
    <property type="entry name" value="P-loop containing nucleoside triphosphate hydrolases"/>
    <property type="match status" value="1"/>
</dbReference>
<sequence>EPAHLISECTPGHQALAVHSSAEAKCMVPSSVYEAARANTIWERLLHYPTGAPRVYYSPYSGRISTTAFPASPAVRGGILADEMGLGKTLEVLACVLSHRCPTSSVLPSRPPSTDDSEAPIKVSDAWMQRVERQERIECVCGKNGPAYPEEDSDSAGSSDDFDGEWWQCDTCDAWMHADCLPARRRGRKKAKRAVMAEEAFVCGSCARVKAAAPLPPGAVCGATLIVCPVAILSQWQREIRKHTHLGAVKVITYLGQAQWQLATYRAVACVALCAVGQ</sequence>
<dbReference type="SMART" id="SM00249">
    <property type="entry name" value="PHD"/>
    <property type="match status" value="1"/>
</dbReference>
<evidence type="ECO:0000256" key="2">
    <source>
        <dbReference type="ARBA" id="ARBA00022771"/>
    </source>
</evidence>
<dbReference type="InterPro" id="IPR013083">
    <property type="entry name" value="Znf_RING/FYVE/PHD"/>
</dbReference>
<dbReference type="GO" id="GO:0008270">
    <property type="term" value="F:zinc ion binding"/>
    <property type="evidence" value="ECO:0007669"/>
    <property type="project" value="UniProtKB-KW"/>
</dbReference>
<protein>
    <recommendedName>
        <fullName evidence="4">Zinc finger PHD-type domain-containing protein</fullName>
    </recommendedName>
</protein>
<keyword evidence="2" id="KW-0863">Zinc-finger</keyword>
<dbReference type="PANTHER" id="PTHR45865">
    <property type="entry name" value="E3 UBIQUITIN-PROTEIN LIGASE SHPRH FAMILY MEMBER"/>
    <property type="match status" value="1"/>
</dbReference>
<keyword evidence="6" id="KW-1185">Reference proteome</keyword>
<feature type="non-terminal residue" evidence="5">
    <location>
        <position position="1"/>
    </location>
</feature>
<dbReference type="InterPro" id="IPR052583">
    <property type="entry name" value="ATP-helicase/E3_Ub-Ligase"/>
</dbReference>
<dbReference type="InterPro" id="IPR038718">
    <property type="entry name" value="SNF2-like_sf"/>
</dbReference>
<dbReference type="EMBL" id="LGRX02022375">
    <property type="protein sequence ID" value="KAK3255694.1"/>
    <property type="molecule type" value="Genomic_DNA"/>
</dbReference>
<reference evidence="5 6" key="1">
    <citation type="journal article" date="2015" name="Genome Biol. Evol.">
        <title>Comparative Genomics of a Bacterivorous Green Alga Reveals Evolutionary Causalities and Consequences of Phago-Mixotrophic Mode of Nutrition.</title>
        <authorList>
            <person name="Burns J.A."/>
            <person name="Paasch A."/>
            <person name="Narechania A."/>
            <person name="Kim E."/>
        </authorList>
    </citation>
    <scope>NUCLEOTIDE SEQUENCE [LARGE SCALE GENOMIC DNA]</scope>
    <source>
        <strain evidence="5 6">PLY_AMNH</strain>
    </source>
</reference>
<dbReference type="SUPFAM" id="SSF57903">
    <property type="entry name" value="FYVE/PHD zinc finger"/>
    <property type="match status" value="1"/>
</dbReference>
<dbReference type="InterPro" id="IPR027417">
    <property type="entry name" value="P-loop_NTPase"/>
</dbReference>
<dbReference type="InterPro" id="IPR000330">
    <property type="entry name" value="SNF2_N"/>
</dbReference>
<proteinExistence type="predicted"/>
<dbReference type="Gene3D" id="3.30.40.10">
    <property type="entry name" value="Zinc/RING finger domain, C3HC4 (zinc finger)"/>
    <property type="match status" value="1"/>
</dbReference>